<dbReference type="EMBL" id="AZLZ01001603">
    <property type="protein sequence ID" value="ETJ22756.1"/>
    <property type="molecule type" value="Genomic_DNA"/>
</dbReference>
<dbReference type="Proteomes" id="UP000018853">
    <property type="component" value="Unassembled WGS sequence"/>
</dbReference>
<accession>W1WXV5</accession>
<name>W1WXV5_ECOLX</name>
<reference evidence="1 2" key="1">
    <citation type="submission" date="2013-12" db="EMBL/GenBank/DDBJ databases">
        <title>A Varibaculum cambriense genome reconstructed from a premature infant gut community with otherwise low bacterial novelty that shifts toward anaerobic metabolism during the third week of life.</title>
        <authorList>
            <person name="Brown C.T."/>
            <person name="Sharon I."/>
            <person name="Thomas B.C."/>
            <person name="Castelle C.J."/>
            <person name="Morowitz M.J."/>
            <person name="Banfield J.F."/>
        </authorList>
    </citation>
    <scope>NUCLEOTIDE SEQUENCE [LARGE SCALE GENOMIC DNA]</scope>
    <source>
        <strain evidence="2">DORA_A_5_14_21</strain>
    </source>
</reference>
<sequence length="60" mass="6999">MANACAWRHDAKPTERLLSPFQEHITFVVALHFQAYVFFKCLIITKTIDGHRVVNDQVDR</sequence>
<comment type="caution">
    <text evidence="1">The sequence shown here is derived from an EMBL/GenBank/DDBJ whole genome shotgun (WGS) entry which is preliminary data.</text>
</comment>
<proteinExistence type="predicted"/>
<gene>
    <name evidence="1" type="ORF">Q609_ECAC01603G0024</name>
</gene>
<protein>
    <submittedName>
        <fullName evidence="1">Uncharacterized protein</fullName>
    </submittedName>
</protein>
<evidence type="ECO:0000313" key="1">
    <source>
        <dbReference type="EMBL" id="ETJ22756.1"/>
    </source>
</evidence>
<dbReference type="AlphaFoldDB" id="W1WXV5"/>
<evidence type="ECO:0000313" key="2">
    <source>
        <dbReference type="Proteomes" id="UP000018853"/>
    </source>
</evidence>
<organism evidence="1 2">
    <name type="scientific">Escherichia coli DORA_A_5_14_21</name>
    <dbReference type="NCBI Taxonomy" id="1403943"/>
    <lineage>
        <taxon>Bacteria</taxon>
        <taxon>Pseudomonadati</taxon>
        <taxon>Pseudomonadota</taxon>
        <taxon>Gammaproteobacteria</taxon>
        <taxon>Enterobacterales</taxon>
        <taxon>Enterobacteriaceae</taxon>
        <taxon>Escherichia</taxon>
    </lineage>
</organism>